<gene>
    <name evidence="2" type="ORF">SAMN06296036_11233</name>
</gene>
<reference evidence="3" key="1">
    <citation type="submission" date="2017-04" db="EMBL/GenBank/DDBJ databases">
        <authorList>
            <person name="Varghese N."/>
            <person name="Submissions S."/>
        </authorList>
    </citation>
    <scope>NUCLEOTIDE SEQUENCE [LARGE SCALE GENOMIC DNA]</scope>
    <source>
        <strain evidence="3">RKEM611</strain>
    </source>
</reference>
<sequence>MKYLFLVLLLSFEPAFGGDDDHNHDQADRGNKHSHDDHQSTDDHDHDHKNESDKHKHKDGKHSDEHDHKLEDVKHSDDHGHGDHGHKDDEHDHHGSSFGQGKAIEDVDDEGRKFKLSSQAIARLGIQEAAPKKVSKQQFEIPVAALLHSKEDYGVFLRSETWFTLISVELIKTSGGTVLIKASNITPQDRVVVAGVPLLRVAQLEAMGKGGQGHVH</sequence>
<dbReference type="EMBL" id="FWZT01000012">
    <property type="protein sequence ID" value="SMF39716.1"/>
    <property type="molecule type" value="Genomic_DNA"/>
</dbReference>
<protein>
    <submittedName>
        <fullName evidence="2">Uncharacterized protein</fullName>
    </submittedName>
</protein>
<feature type="compositionally biased region" description="Basic and acidic residues" evidence="1">
    <location>
        <begin position="61"/>
        <end position="95"/>
    </location>
</feature>
<proteinExistence type="predicted"/>
<feature type="compositionally biased region" description="Basic and acidic residues" evidence="1">
    <location>
        <begin position="19"/>
        <end position="54"/>
    </location>
</feature>
<accession>A0A1Y6C0W3</accession>
<feature type="region of interest" description="Disordered" evidence="1">
    <location>
        <begin position="16"/>
        <end position="102"/>
    </location>
</feature>
<keyword evidence="3" id="KW-1185">Reference proteome</keyword>
<evidence type="ECO:0000256" key="1">
    <source>
        <dbReference type="SAM" id="MobiDB-lite"/>
    </source>
</evidence>
<organism evidence="2 3">
    <name type="scientific">Pseudobacteriovorax antillogorgiicola</name>
    <dbReference type="NCBI Taxonomy" id="1513793"/>
    <lineage>
        <taxon>Bacteria</taxon>
        <taxon>Pseudomonadati</taxon>
        <taxon>Bdellovibrionota</taxon>
        <taxon>Oligoflexia</taxon>
        <taxon>Oligoflexales</taxon>
        <taxon>Pseudobacteriovoracaceae</taxon>
        <taxon>Pseudobacteriovorax</taxon>
    </lineage>
</organism>
<dbReference type="STRING" id="1513793.SAMN06296036_11233"/>
<name>A0A1Y6C0W3_9BACT</name>
<dbReference type="AlphaFoldDB" id="A0A1Y6C0W3"/>
<dbReference type="RefSeq" id="WP_132320344.1">
    <property type="nucleotide sequence ID" value="NZ_FWZT01000012.1"/>
</dbReference>
<evidence type="ECO:0000313" key="2">
    <source>
        <dbReference type="EMBL" id="SMF39716.1"/>
    </source>
</evidence>
<dbReference type="Proteomes" id="UP000192907">
    <property type="component" value="Unassembled WGS sequence"/>
</dbReference>
<evidence type="ECO:0000313" key="3">
    <source>
        <dbReference type="Proteomes" id="UP000192907"/>
    </source>
</evidence>